<evidence type="ECO:0000256" key="1">
    <source>
        <dbReference type="ARBA" id="ARBA00004196"/>
    </source>
</evidence>
<dbReference type="Proteomes" id="UP000295726">
    <property type="component" value="Unassembled WGS sequence"/>
</dbReference>
<evidence type="ECO:0000313" key="8">
    <source>
        <dbReference type="Proteomes" id="UP000295726"/>
    </source>
</evidence>
<dbReference type="PANTHER" id="PTHR35936">
    <property type="entry name" value="MEMBRANE-BOUND LYTIC MUREIN TRANSGLYCOSYLASE F"/>
    <property type="match status" value="1"/>
</dbReference>
<keyword evidence="3 5" id="KW-0732">Signal</keyword>
<organism evidence="7 8">
    <name type="scientific">Muricomes intestini</name>
    <dbReference type="NCBI Taxonomy" id="1796634"/>
    <lineage>
        <taxon>Bacteria</taxon>
        <taxon>Bacillati</taxon>
        <taxon>Bacillota</taxon>
        <taxon>Clostridia</taxon>
        <taxon>Lachnospirales</taxon>
        <taxon>Lachnospiraceae</taxon>
        <taxon>Muricomes</taxon>
    </lineage>
</organism>
<feature type="signal peptide" evidence="5">
    <location>
        <begin position="1"/>
        <end position="25"/>
    </location>
</feature>
<dbReference type="Gene3D" id="3.40.190.10">
    <property type="entry name" value="Periplasmic binding protein-like II"/>
    <property type="match status" value="2"/>
</dbReference>
<dbReference type="InterPro" id="IPR018313">
    <property type="entry name" value="SBP_3_CS"/>
</dbReference>
<dbReference type="AlphaFoldDB" id="A0A4R3K2C0"/>
<dbReference type="EMBL" id="SLZZ01000024">
    <property type="protein sequence ID" value="TCS76410.1"/>
    <property type="molecule type" value="Genomic_DNA"/>
</dbReference>
<sequence>MKKGKLGISLLLLIVLVGSSVGCSSKNKEAKADTSPDNQRGFIEEGKMLVGMCPEYPPFESVNSDGDIEGFDVDLAKAIGKEMGVETEYINTPWEGLIAGLDNDTFDVIMSGMSPEEAKESGDKVAVTESYYALKEIIVTKDKNIKSKEDLEGKNVGCHAGSASEFALESLNGQGVTIKESVPYNRHSEAFTDLLNGNIDAMVVELPWAEQKVKDNKEAMIVDDPVQVIEIAGVFSKKNEDKVKTFNTALDTLKENGTYDKIISKWFIEE</sequence>
<gene>
    <name evidence="7" type="ORF">EDD59_12426</name>
</gene>
<dbReference type="OrthoDB" id="9811552at2"/>
<comment type="similarity">
    <text evidence="2 4">Belongs to the bacterial solute-binding protein 3 family.</text>
</comment>
<name>A0A4R3K2C0_9FIRM</name>
<dbReference type="RefSeq" id="WP_132382917.1">
    <property type="nucleotide sequence ID" value="NZ_DAIQXH010000017.1"/>
</dbReference>
<evidence type="ECO:0000259" key="6">
    <source>
        <dbReference type="SMART" id="SM00062"/>
    </source>
</evidence>
<dbReference type="PROSITE" id="PS01039">
    <property type="entry name" value="SBP_BACTERIAL_3"/>
    <property type="match status" value="1"/>
</dbReference>
<accession>A0A4R3K2C0</accession>
<dbReference type="InterPro" id="IPR001638">
    <property type="entry name" value="Solute-binding_3/MltF_N"/>
</dbReference>
<dbReference type="SUPFAM" id="SSF53850">
    <property type="entry name" value="Periplasmic binding protein-like II"/>
    <property type="match status" value="1"/>
</dbReference>
<comment type="subcellular location">
    <subcellularLocation>
        <location evidence="1">Cell envelope</location>
    </subcellularLocation>
</comment>
<feature type="domain" description="Solute-binding protein family 3/N-terminal" evidence="6">
    <location>
        <begin position="47"/>
        <end position="270"/>
    </location>
</feature>
<comment type="caution">
    <text evidence="7">The sequence shown here is derived from an EMBL/GenBank/DDBJ whole genome shotgun (WGS) entry which is preliminary data.</text>
</comment>
<reference evidence="7 8" key="1">
    <citation type="submission" date="2019-03" db="EMBL/GenBank/DDBJ databases">
        <title>Genomic Encyclopedia of Type Strains, Phase IV (KMG-IV): sequencing the most valuable type-strain genomes for metagenomic binning, comparative biology and taxonomic classification.</title>
        <authorList>
            <person name="Goeker M."/>
        </authorList>
    </citation>
    <scope>NUCLEOTIDE SEQUENCE [LARGE SCALE GENOMIC DNA]</scope>
    <source>
        <strain evidence="7 8">DSM 29489</strain>
    </source>
</reference>
<feature type="chain" id="PRO_5038819205" evidence="5">
    <location>
        <begin position="26"/>
        <end position="270"/>
    </location>
</feature>
<dbReference type="Pfam" id="PF00497">
    <property type="entry name" value="SBP_bac_3"/>
    <property type="match status" value="1"/>
</dbReference>
<evidence type="ECO:0000256" key="3">
    <source>
        <dbReference type="ARBA" id="ARBA00022729"/>
    </source>
</evidence>
<evidence type="ECO:0000256" key="2">
    <source>
        <dbReference type="ARBA" id="ARBA00010333"/>
    </source>
</evidence>
<keyword evidence="8" id="KW-1185">Reference proteome</keyword>
<dbReference type="PROSITE" id="PS51257">
    <property type="entry name" value="PROKAR_LIPOPROTEIN"/>
    <property type="match status" value="1"/>
</dbReference>
<evidence type="ECO:0000313" key="7">
    <source>
        <dbReference type="EMBL" id="TCS76410.1"/>
    </source>
</evidence>
<proteinExistence type="inferred from homology"/>
<dbReference type="PANTHER" id="PTHR35936:SF34">
    <property type="entry name" value="ABC TRANSPORTER EXTRACELLULAR-BINDING PROTEIN YCKB-RELATED"/>
    <property type="match status" value="1"/>
</dbReference>
<protein>
    <submittedName>
        <fullName evidence="7">Amino acid ABC transporter substrate-binding protein (PAAT family)</fullName>
    </submittedName>
</protein>
<evidence type="ECO:0000256" key="5">
    <source>
        <dbReference type="SAM" id="SignalP"/>
    </source>
</evidence>
<evidence type="ECO:0000256" key="4">
    <source>
        <dbReference type="RuleBase" id="RU003744"/>
    </source>
</evidence>
<dbReference type="SMART" id="SM00062">
    <property type="entry name" value="PBPb"/>
    <property type="match status" value="1"/>
</dbReference>
<dbReference type="GO" id="GO:0030313">
    <property type="term" value="C:cell envelope"/>
    <property type="evidence" value="ECO:0007669"/>
    <property type="project" value="UniProtKB-SubCell"/>
</dbReference>